<comment type="caution">
    <text evidence="1">The sequence shown here is derived from an EMBL/GenBank/DDBJ whole genome shotgun (WGS) entry which is preliminary data.</text>
</comment>
<name>A0ACC1N8Q0_9HYPO</name>
<organism evidence="1 2">
    <name type="scientific">Zarea fungicola</name>
    <dbReference type="NCBI Taxonomy" id="93591"/>
    <lineage>
        <taxon>Eukaryota</taxon>
        <taxon>Fungi</taxon>
        <taxon>Dikarya</taxon>
        <taxon>Ascomycota</taxon>
        <taxon>Pezizomycotina</taxon>
        <taxon>Sordariomycetes</taxon>
        <taxon>Hypocreomycetidae</taxon>
        <taxon>Hypocreales</taxon>
        <taxon>Cordycipitaceae</taxon>
        <taxon>Zarea</taxon>
    </lineage>
</organism>
<evidence type="ECO:0000313" key="1">
    <source>
        <dbReference type="EMBL" id="KAJ2975355.1"/>
    </source>
</evidence>
<accession>A0ACC1N8Q0</accession>
<sequence>MTRPPPGVSFAQFFPNAPRVRAEAQSRTDRDKTRHMIDEVATSRACGSIHEDIADCLPRAQTNEASIVSQLHGDDDSAVSDMPSTVDSASSHASSSSSVFSSAAIRFPTSNAPRLPSHIPSISGPPSTTMTADLAATGTRVQNDIISSSRPTLDELPRVERDAARDSGISVKGRKCTYDPILDRLRHKSVSKTSKVTYKEFGLGDDTAPQDPRLAKGGRLGYINTDFYLPRARLRPAPENLKPYIYDPKSSIGPGPPTQIVVTRYNPLIPFNKVTAIFSSFGDIAESSNKMHPETGSYLGFATIRYRDSKRADQHQISAIDAAQEVEEC</sequence>
<dbReference type="EMBL" id="JANJQO010000718">
    <property type="protein sequence ID" value="KAJ2975355.1"/>
    <property type="molecule type" value="Genomic_DNA"/>
</dbReference>
<protein>
    <submittedName>
        <fullName evidence="1">Uncharacterized protein</fullName>
    </submittedName>
</protein>
<reference evidence="1" key="1">
    <citation type="submission" date="2022-08" db="EMBL/GenBank/DDBJ databases">
        <title>Genome Sequence of Lecanicillium fungicola.</title>
        <authorList>
            <person name="Buettner E."/>
        </authorList>
    </citation>
    <scope>NUCLEOTIDE SEQUENCE</scope>
    <source>
        <strain evidence="1">Babe33</strain>
    </source>
</reference>
<gene>
    <name evidence="1" type="ORF">NQ176_g5568</name>
</gene>
<evidence type="ECO:0000313" key="2">
    <source>
        <dbReference type="Proteomes" id="UP001143910"/>
    </source>
</evidence>
<keyword evidence="2" id="KW-1185">Reference proteome</keyword>
<dbReference type="Proteomes" id="UP001143910">
    <property type="component" value="Unassembled WGS sequence"/>
</dbReference>
<proteinExistence type="predicted"/>